<sequence>MRLLHYPAQAEVISDQKPGLGSHTDFEVRTYFLSITIFNTFFEFPQCFTILWQDEVPALQVKNATGQWVDAQPIPGTFIINIGDQLSRWTNDIFKSTVHRVINKSGVQRYSIPLFFSIDHDVKVEVLPSCISDNRPARYEPIIAGDYVKSNLEKTYAYLP</sequence>
<proteinExistence type="predicted"/>
<dbReference type="Gene3D" id="2.60.120.330">
    <property type="entry name" value="B-lactam Antibiotic, Isopenicillin N Synthase, Chain"/>
    <property type="match status" value="1"/>
</dbReference>
<dbReference type="InterPro" id="IPR027443">
    <property type="entry name" value="IPNS-like_sf"/>
</dbReference>
<evidence type="ECO:0000259" key="1">
    <source>
        <dbReference type="PROSITE" id="PS51471"/>
    </source>
</evidence>
<evidence type="ECO:0000313" key="3">
    <source>
        <dbReference type="Proteomes" id="UP000663827"/>
    </source>
</evidence>
<dbReference type="PROSITE" id="PS51471">
    <property type="entry name" value="FE2OG_OXY"/>
    <property type="match status" value="1"/>
</dbReference>
<accession>A0A8H3I108</accession>
<dbReference type="InterPro" id="IPR050231">
    <property type="entry name" value="Iron_ascorbate_oxido_reductase"/>
</dbReference>
<dbReference type="Proteomes" id="UP000663827">
    <property type="component" value="Unassembled WGS sequence"/>
</dbReference>
<organism evidence="2 3">
    <name type="scientific">Rhizoctonia solani</name>
    <dbReference type="NCBI Taxonomy" id="456999"/>
    <lineage>
        <taxon>Eukaryota</taxon>
        <taxon>Fungi</taxon>
        <taxon>Dikarya</taxon>
        <taxon>Basidiomycota</taxon>
        <taxon>Agaricomycotina</taxon>
        <taxon>Agaricomycetes</taxon>
        <taxon>Cantharellales</taxon>
        <taxon>Ceratobasidiaceae</taxon>
        <taxon>Rhizoctonia</taxon>
    </lineage>
</organism>
<name>A0A8H3I108_9AGAM</name>
<evidence type="ECO:0000313" key="2">
    <source>
        <dbReference type="EMBL" id="CAE7209206.1"/>
    </source>
</evidence>
<feature type="domain" description="Fe2OG dioxygenase" evidence="1">
    <location>
        <begin position="1"/>
        <end position="118"/>
    </location>
</feature>
<reference evidence="2" key="1">
    <citation type="submission" date="2021-01" db="EMBL/GenBank/DDBJ databases">
        <authorList>
            <person name="Kaushik A."/>
        </authorList>
    </citation>
    <scope>NUCLEOTIDE SEQUENCE</scope>
    <source>
        <strain evidence="2">AG5</strain>
    </source>
</reference>
<dbReference type="EMBL" id="CAJNJQ010004222">
    <property type="protein sequence ID" value="CAE7209206.1"/>
    <property type="molecule type" value="Genomic_DNA"/>
</dbReference>
<dbReference type="InterPro" id="IPR044861">
    <property type="entry name" value="IPNS-like_FE2OG_OXY"/>
</dbReference>
<gene>
    <name evidence="2" type="ORF">RDB_LOCUS149245</name>
</gene>
<comment type="caution">
    <text evidence="2">The sequence shown here is derived from an EMBL/GenBank/DDBJ whole genome shotgun (WGS) entry which is preliminary data.</text>
</comment>
<dbReference type="AlphaFoldDB" id="A0A8H3I108"/>
<dbReference type="PANTHER" id="PTHR47990">
    <property type="entry name" value="2-OXOGLUTARATE (2OG) AND FE(II)-DEPENDENT OXYGENASE SUPERFAMILY PROTEIN-RELATED"/>
    <property type="match status" value="1"/>
</dbReference>
<dbReference type="SUPFAM" id="SSF51197">
    <property type="entry name" value="Clavaminate synthase-like"/>
    <property type="match status" value="1"/>
</dbReference>
<protein>
    <recommendedName>
        <fullName evidence="1">Fe2OG dioxygenase domain-containing protein</fullName>
    </recommendedName>
</protein>
<dbReference type="InterPro" id="IPR005123">
    <property type="entry name" value="Oxoglu/Fe-dep_dioxygenase_dom"/>
</dbReference>
<dbReference type="Pfam" id="PF03171">
    <property type="entry name" value="2OG-FeII_Oxy"/>
    <property type="match status" value="1"/>
</dbReference>